<dbReference type="Pfam" id="PF00528">
    <property type="entry name" value="BPD_transp_1"/>
    <property type="match status" value="1"/>
</dbReference>
<sequence length="270" mass="30458">MKGKILTYFILIIGAFVFAYPFLWMVFATLKPEFEIADIWFFSKNISFKNYSIVLGKIPIIRAFFNSLFVSLSITFSVILFGSIVGYALSRLNFRGREFLLILILFTMMIPFQITLIPTYVLIVKLGLVDTYAGLILPGMMSSFSILVFRQFFLTIPESLIESARLDGCNDLQILFKIIIPLSKPAVSTVGILTFMSSWNEVLWPLIVIRDEKLMTMPQLVTIFVLGGQAGSQLGVQLASATLLALPIIIAYSFFQRYFIESMATVGLKE</sequence>
<protein>
    <submittedName>
        <fullName evidence="10">Multiple sugar transport system permease protein</fullName>
    </submittedName>
</protein>
<keyword evidence="10" id="KW-0762">Sugar transport</keyword>
<keyword evidence="12" id="KW-1185">Reference proteome</keyword>
<keyword evidence="3" id="KW-1003">Cell membrane</keyword>
<evidence type="ECO:0000256" key="7">
    <source>
        <dbReference type="RuleBase" id="RU363032"/>
    </source>
</evidence>
<dbReference type="InterPro" id="IPR000515">
    <property type="entry name" value="MetI-like"/>
</dbReference>
<comment type="similarity">
    <text evidence="7">Belongs to the binding-protein-dependent transport system permease family.</text>
</comment>
<evidence type="ECO:0000256" key="2">
    <source>
        <dbReference type="ARBA" id="ARBA00022448"/>
    </source>
</evidence>
<accession>A0A0P1MGZ4</accession>
<accession>A0A0S4N301</accession>
<evidence type="ECO:0000313" key="12">
    <source>
        <dbReference type="Proteomes" id="UP000182200"/>
    </source>
</evidence>
<evidence type="ECO:0000256" key="3">
    <source>
        <dbReference type="ARBA" id="ARBA00022475"/>
    </source>
</evidence>
<dbReference type="EMBL" id="FAOP01000005">
    <property type="protein sequence ID" value="CUU05598.1"/>
    <property type="molecule type" value="Genomic_DNA"/>
</dbReference>
<accession>A0A0P1LWK1</accession>
<dbReference type="STRING" id="1633631.GCA_001442925_01294"/>
<feature type="domain" description="ABC transmembrane type-1" evidence="8">
    <location>
        <begin position="64"/>
        <end position="255"/>
    </location>
</feature>
<keyword evidence="4 7" id="KW-0812">Transmembrane</keyword>
<accession>A0A0P1LC59</accession>
<accession>A0A0P1M6W4</accession>
<dbReference type="PANTHER" id="PTHR43744:SF12">
    <property type="entry name" value="ABC TRANSPORTER PERMEASE PROTEIN MG189-RELATED"/>
    <property type="match status" value="1"/>
</dbReference>
<evidence type="ECO:0000256" key="6">
    <source>
        <dbReference type="ARBA" id="ARBA00023136"/>
    </source>
</evidence>
<accession>A0A0P1MIM6</accession>
<feature type="transmembrane region" description="Helical" evidence="7">
    <location>
        <begin position="135"/>
        <end position="153"/>
    </location>
</feature>
<feature type="transmembrane region" description="Helical" evidence="7">
    <location>
        <begin position="99"/>
        <end position="123"/>
    </location>
</feature>
<dbReference type="PANTHER" id="PTHR43744">
    <property type="entry name" value="ABC TRANSPORTER PERMEASE PROTEIN MG189-RELATED-RELATED"/>
    <property type="match status" value="1"/>
</dbReference>
<dbReference type="Gene3D" id="1.10.3720.10">
    <property type="entry name" value="MetI-like"/>
    <property type="match status" value="1"/>
</dbReference>
<dbReference type="RefSeq" id="WP_047133195.1">
    <property type="nucleotide sequence ID" value="NZ_CZVI01000021.1"/>
</dbReference>
<dbReference type="AlphaFoldDB" id="A0A0P1LC59"/>
<feature type="transmembrane region" description="Helical" evidence="7">
    <location>
        <begin position="64"/>
        <end position="87"/>
    </location>
</feature>
<accession>A0A0P1M2C6</accession>
<dbReference type="GO" id="GO:0005886">
    <property type="term" value="C:plasma membrane"/>
    <property type="evidence" value="ECO:0007669"/>
    <property type="project" value="UniProtKB-SubCell"/>
</dbReference>
<evidence type="ECO:0000313" key="10">
    <source>
        <dbReference type="EMBL" id="CUU05598.1"/>
    </source>
</evidence>
<evidence type="ECO:0000256" key="4">
    <source>
        <dbReference type="ARBA" id="ARBA00022692"/>
    </source>
</evidence>
<keyword evidence="5 7" id="KW-1133">Transmembrane helix</keyword>
<dbReference type="PROSITE" id="PS50928">
    <property type="entry name" value="ABC_TM1"/>
    <property type="match status" value="1"/>
</dbReference>
<evidence type="ECO:0000256" key="1">
    <source>
        <dbReference type="ARBA" id="ARBA00004651"/>
    </source>
</evidence>
<evidence type="ECO:0000313" key="11">
    <source>
        <dbReference type="Proteomes" id="UP000182011"/>
    </source>
</evidence>
<dbReference type="Proteomes" id="UP000182200">
    <property type="component" value="Unassembled WGS sequence"/>
</dbReference>
<feature type="transmembrane region" description="Helical" evidence="7">
    <location>
        <begin position="174"/>
        <end position="196"/>
    </location>
</feature>
<reference evidence="10 11" key="1">
    <citation type="submission" date="2015-11" db="EMBL/GenBank/DDBJ databases">
        <authorList>
            <person name="Zhang Y."/>
            <person name="Guo Z."/>
        </authorList>
    </citation>
    <scope>NUCLEOTIDE SEQUENCE [LARGE SCALE GENOMIC DNA]</scope>
    <source>
        <strain evidence="10">JGI-4</strain>
    </source>
</reference>
<evidence type="ECO:0000259" key="8">
    <source>
        <dbReference type="PROSITE" id="PS50928"/>
    </source>
</evidence>
<accession>A0A0P1P1Q0</accession>
<feature type="transmembrane region" description="Helical" evidence="7">
    <location>
        <begin position="5"/>
        <end position="27"/>
    </location>
</feature>
<keyword evidence="2 7" id="KW-0813">Transport</keyword>
<organism evidence="10 11">
    <name type="scientific">Candidatus Kryptonium thompsonii</name>
    <dbReference type="NCBI Taxonomy" id="1633631"/>
    <lineage>
        <taxon>Bacteria</taxon>
        <taxon>Pseudomonadati</taxon>
        <taxon>Candidatus Kryptoniota</taxon>
        <taxon>Candidatus Kryptonium</taxon>
    </lineage>
</organism>
<keyword evidence="6 7" id="KW-0472">Membrane</keyword>
<accession>A0A0P1NVJ9</accession>
<dbReference type="SUPFAM" id="SSF161098">
    <property type="entry name" value="MetI-like"/>
    <property type="match status" value="1"/>
</dbReference>
<feature type="transmembrane region" description="Helical" evidence="7">
    <location>
        <begin position="234"/>
        <end position="255"/>
    </location>
</feature>
<evidence type="ECO:0000313" key="9">
    <source>
        <dbReference type="EMBL" id="CUS90497.1"/>
    </source>
</evidence>
<gene>
    <name evidence="10" type="ORF">JGI4_01299</name>
    <name evidence="9" type="ORF">JGI8_01431</name>
</gene>
<name>A0A0P1LC59_9BACT</name>
<proteinExistence type="inferred from homology"/>
<dbReference type="CDD" id="cd06261">
    <property type="entry name" value="TM_PBP2"/>
    <property type="match status" value="1"/>
</dbReference>
<dbReference type="InterPro" id="IPR035906">
    <property type="entry name" value="MetI-like_sf"/>
</dbReference>
<accession>A0A0N7MWG0</accession>
<dbReference type="EMBL" id="CZVI01000021">
    <property type="protein sequence ID" value="CUS90497.1"/>
    <property type="molecule type" value="Genomic_DNA"/>
</dbReference>
<dbReference type="GO" id="GO:0055085">
    <property type="term" value="P:transmembrane transport"/>
    <property type="evidence" value="ECO:0007669"/>
    <property type="project" value="InterPro"/>
</dbReference>
<reference evidence="9 12" key="2">
    <citation type="submission" date="2015-11" db="EMBL/GenBank/DDBJ databases">
        <authorList>
            <person name="Varghese N."/>
        </authorList>
    </citation>
    <scope>NUCLEOTIDE SEQUENCE [LARGE SCALE GENOMIC DNA]</scope>
    <source>
        <strain evidence="9 12">JGI-8</strain>
    </source>
</reference>
<comment type="subcellular location">
    <subcellularLocation>
        <location evidence="1 7">Cell membrane</location>
        <topology evidence="1 7">Multi-pass membrane protein</topology>
    </subcellularLocation>
</comment>
<dbReference type="Proteomes" id="UP000182011">
    <property type="component" value="Unassembled WGS sequence"/>
</dbReference>
<evidence type="ECO:0000256" key="5">
    <source>
        <dbReference type="ARBA" id="ARBA00022989"/>
    </source>
</evidence>